<name>A0ABW2ZG67_9SPHI</name>
<dbReference type="EMBL" id="JBHTIA010000005">
    <property type="protein sequence ID" value="MFD0765218.1"/>
    <property type="molecule type" value="Genomic_DNA"/>
</dbReference>
<proteinExistence type="predicted"/>
<dbReference type="RefSeq" id="WP_377142066.1">
    <property type="nucleotide sequence ID" value="NZ_JBHTIA010000005.1"/>
</dbReference>
<keyword evidence="1" id="KW-0472">Membrane</keyword>
<feature type="transmembrane region" description="Helical" evidence="1">
    <location>
        <begin position="83"/>
        <end position="101"/>
    </location>
</feature>
<comment type="caution">
    <text evidence="2">The sequence shown here is derived from an EMBL/GenBank/DDBJ whole genome shotgun (WGS) entry which is preliminary data.</text>
</comment>
<gene>
    <name evidence="2" type="ORF">ACFQZI_10180</name>
</gene>
<reference evidence="3" key="1">
    <citation type="journal article" date="2019" name="Int. J. Syst. Evol. Microbiol.">
        <title>The Global Catalogue of Microorganisms (GCM) 10K type strain sequencing project: providing services to taxonomists for standard genome sequencing and annotation.</title>
        <authorList>
            <consortium name="The Broad Institute Genomics Platform"/>
            <consortium name="The Broad Institute Genome Sequencing Center for Infectious Disease"/>
            <person name="Wu L."/>
            <person name="Ma J."/>
        </authorList>
    </citation>
    <scope>NUCLEOTIDE SEQUENCE [LARGE SCALE GENOMIC DNA]</scope>
    <source>
        <strain evidence="3">CCUG 60742</strain>
    </source>
</reference>
<accession>A0ABW2ZG67</accession>
<feature type="transmembrane region" description="Helical" evidence="1">
    <location>
        <begin position="52"/>
        <end position="71"/>
    </location>
</feature>
<keyword evidence="1" id="KW-0812">Transmembrane</keyword>
<feature type="transmembrane region" description="Helical" evidence="1">
    <location>
        <begin position="12"/>
        <end position="32"/>
    </location>
</feature>
<evidence type="ECO:0000313" key="2">
    <source>
        <dbReference type="EMBL" id="MFD0765218.1"/>
    </source>
</evidence>
<evidence type="ECO:0000313" key="3">
    <source>
        <dbReference type="Proteomes" id="UP001597073"/>
    </source>
</evidence>
<protein>
    <submittedName>
        <fullName evidence="2">Uncharacterized protein</fullName>
    </submittedName>
</protein>
<evidence type="ECO:0000256" key="1">
    <source>
        <dbReference type="SAM" id="Phobius"/>
    </source>
</evidence>
<sequence length="102" mass="11543">MMQSEKIQEFPIQIKPVYFTIVYYLILIPGVIWVNTHRGYGGGPCNLGWDLVFGLLLFFGSIVLMLINFLMVKLRGKQHLPSALIHLVVFVGTLLFSLIAGY</sequence>
<keyword evidence="3" id="KW-1185">Reference proteome</keyword>
<organism evidence="2 3">
    <name type="scientific">Mucilaginibacter lutimaris</name>
    <dbReference type="NCBI Taxonomy" id="931629"/>
    <lineage>
        <taxon>Bacteria</taxon>
        <taxon>Pseudomonadati</taxon>
        <taxon>Bacteroidota</taxon>
        <taxon>Sphingobacteriia</taxon>
        <taxon>Sphingobacteriales</taxon>
        <taxon>Sphingobacteriaceae</taxon>
        <taxon>Mucilaginibacter</taxon>
    </lineage>
</organism>
<dbReference type="Proteomes" id="UP001597073">
    <property type="component" value="Unassembled WGS sequence"/>
</dbReference>
<keyword evidence="1" id="KW-1133">Transmembrane helix</keyword>